<evidence type="ECO:0000313" key="13">
    <source>
        <dbReference type="Proteomes" id="UP000622317"/>
    </source>
</evidence>
<keyword evidence="2 9" id="KW-0645">Protease</keyword>
<dbReference type="RefSeq" id="WP_191615376.1">
    <property type="nucleotide sequence ID" value="NZ_JACYFG010000003.1"/>
</dbReference>
<accession>A0A927F4H5</accession>
<dbReference type="Gene3D" id="3.40.390.10">
    <property type="entry name" value="Collagenase (Catalytic Domain)"/>
    <property type="match status" value="1"/>
</dbReference>
<comment type="catalytic activity">
    <reaction evidence="7">
        <text>Hydrolysis of oligopeptides, with broad specificity. Gly or Ala commonly occur as P1 or P1' residues, but more distant residues are also important, as is shown by the fact that Z-Gly-Pro-Gly-|-Gly-Pro-Ala is cleaved, but not Z-(Gly)(5).</text>
        <dbReference type="EC" id="3.4.24.70"/>
    </reaction>
</comment>
<evidence type="ECO:0000256" key="7">
    <source>
        <dbReference type="ARBA" id="ARBA00024603"/>
    </source>
</evidence>
<feature type="domain" description="Oligopeptidase A N-terminal" evidence="11">
    <location>
        <begin position="32"/>
        <end position="153"/>
    </location>
</feature>
<dbReference type="GO" id="GO:0006508">
    <property type="term" value="P:proteolysis"/>
    <property type="evidence" value="ECO:0007669"/>
    <property type="project" value="UniProtKB-KW"/>
</dbReference>
<comment type="cofactor">
    <cofactor evidence="9">
        <name>Zn(2+)</name>
        <dbReference type="ChEBI" id="CHEBI:29105"/>
    </cofactor>
    <text evidence="9">Binds 1 zinc ion.</text>
</comment>
<gene>
    <name evidence="12" type="ORF">IEN85_01865</name>
</gene>
<dbReference type="FunFam" id="3.40.390.10:FF:000009">
    <property type="entry name" value="Oligopeptidase A"/>
    <property type="match status" value="1"/>
</dbReference>
<dbReference type="EC" id="3.4.24.70" evidence="8"/>
<dbReference type="PANTHER" id="PTHR43660">
    <property type="entry name" value="DIPEPTIDYL CARBOXYPEPTIDASE"/>
    <property type="match status" value="1"/>
</dbReference>
<evidence type="ECO:0000256" key="1">
    <source>
        <dbReference type="ARBA" id="ARBA00006040"/>
    </source>
</evidence>
<comment type="similarity">
    <text evidence="1 9">Belongs to the peptidase M3 family.</text>
</comment>
<dbReference type="Gene3D" id="1.10.1370.10">
    <property type="entry name" value="Neurolysin, domain 3"/>
    <property type="match status" value="1"/>
</dbReference>
<keyword evidence="6 9" id="KW-0482">Metalloprotease</keyword>
<evidence type="ECO:0000256" key="8">
    <source>
        <dbReference type="ARBA" id="ARBA00026100"/>
    </source>
</evidence>
<evidence type="ECO:0000256" key="6">
    <source>
        <dbReference type="ARBA" id="ARBA00023049"/>
    </source>
</evidence>
<keyword evidence="13" id="KW-1185">Reference proteome</keyword>
<dbReference type="InterPro" id="IPR045666">
    <property type="entry name" value="OpdA_N"/>
</dbReference>
<keyword evidence="5 9" id="KW-0862">Zinc</keyword>
<dbReference type="GO" id="GO:0004222">
    <property type="term" value="F:metalloendopeptidase activity"/>
    <property type="evidence" value="ECO:0007669"/>
    <property type="project" value="UniProtKB-EC"/>
</dbReference>
<dbReference type="SUPFAM" id="SSF55486">
    <property type="entry name" value="Metalloproteases ('zincins'), catalytic domain"/>
    <property type="match status" value="1"/>
</dbReference>
<dbReference type="GO" id="GO:0005829">
    <property type="term" value="C:cytosol"/>
    <property type="evidence" value="ECO:0007669"/>
    <property type="project" value="UniProtKB-ARBA"/>
</dbReference>
<evidence type="ECO:0000256" key="3">
    <source>
        <dbReference type="ARBA" id="ARBA00022723"/>
    </source>
</evidence>
<evidence type="ECO:0000256" key="5">
    <source>
        <dbReference type="ARBA" id="ARBA00022833"/>
    </source>
</evidence>
<evidence type="ECO:0000313" key="12">
    <source>
        <dbReference type="EMBL" id="MBD5778239.1"/>
    </source>
</evidence>
<dbReference type="PANTHER" id="PTHR43660:SF1">
    <property type="entry name" value="DIPEPTIDYL CARBOXYPEPTIDASE"/>
    <property type="match status" value="1"/>
</dbReference>
<keyword evidence="3 9" id="KW-0479">Metal-binding</keyword>
<dbReference type="InterPro" id="IPR024077">
    <property type="entry name" value="Neurolysin/TOP_dom2"/>
</dbReference>
<evidence type="ECO:0000259" key="11">
    <source>
        <dbReference type="Pfam" id="PF19310"/>
    </source>
</evidence>
<organism evidence="12 13">
    <name type="scientific">Pelagicoccus enzymogenes</name>
    <dbReference type="NCBI Taxonomy" id="2773457"/>
    <lineage>
        <taxon>Bacteria</taxon>
        <taxon>Pseudomonadati</taxon>
        <taxon>Verrucomicrobiota</taxon>
        <taxon>Opitutia</taxon>
        <taxon>Puniceicoccales</taxon>
        <taxon>Pelagicoccaceae</taxon>
        <taxon>Pelagicoccus</taxon>
    </lineage>
</organism>
<dbReference type="InterPro" id="IPR034005">
    <property type="entry name" value="M3A_DCP"/>
</dbReference>
<evidence type="ECO:0000256" key="9">
    <source>
        <dbReference type="RuleBase" id="RU003435"/>
    </source>
</evidence>
<feature type="domain" description="Peptidase M3A/M3B catalytic" evidence="10">
    <location>
        <begin position="231"/>
        <end position="685"/>
    </location>
</feature>
<evidence type="ECO:0000256" key="4">
    <source>
        <dbReference type="ARBA" id="ARBA00022801"/>
    </source>
</evidence>
<dbReference type="Pfam" id="PF19310">
    <property type="entry name" value="TOP_N"/>
    <property type="match status" value="1"/>
</dbReference>
<evidence type="ECO:0000256" key="2">
    <source>
        <dbReference type="ARBA" id="ARBA00022670"/>
    </source>
</evidence>
<dbReference type="InterPro" id="IPR001567">
    <property type="entry name" value="Pept_M3A_M3B_dom"/>
</dbReference>
<dbReference type="CDD" id="cd06456">
    <property type="entry name" value="M3A_DCP"/>
    <property type="match status" value="1"/>
</dbReference>
<evidence type="ECO:0000259" key="10">
    <source>
        <dbReference type="Pfam" id="PF01432"/>
    </source>
</evidence>
<proteinExistence type="inferred from homology"/>
<keyword evidence="4 9" id="KW-0378">Hydrolase</keyword>
<sequence>MNSNTHPFHSPAKLVDWSTLTPDKIAADIEAALAEAQAEIDAICAVAPEEATFENTFLALESAGETLSRAWGRVDHLTSVKDSEALREAHRAMLPKVTEYSSRIPLNAALWSALKSFAEKPEAAQLTGIQKRYFDETLADFKQAGADLPQEKKTRLEALNQELAQKTKSFSDNVLDSTNAYELLIDDESRLAGLPDSAKAAARQSAKSKGHGTDEKPVWRFTLQAPSFFPVLKYADDAELRKTIHQEAAKIGFKDKWDNTELIREILKLRQEKAELLGKKNFADQVLQRRMAKSGDSALSFTDDLYRKCKEAFEAEFDELEAFVAEKTGQAKDHLEPWDVSYWSEKLRLEKYDFDDEALRPYFPIDGVLDGMFRIAERIFGLRIQNHEGPENSWHPDVKLYDLYDAGGELLGYFYADWHPREEKRGGAWMNYLDTGAPQADGSRSPHVGLITGNMTEPVDGKPALLLHNEVETVFHEFGHLLHHLLGQVDIKSLNGVNVAWDFVELPSQIMENWCWNRESLNQFARHYETGEPIPQDLFDKMVAARNFQSASFTMRQLSLGKMDLELHVNPENYYEGDLDGKIREAISGYLAKLKTTPKSMVRRFGHLFSSPVGYAAGYYSYKWAEVLDADAFTRFEKEGIFNEETGRAFRDCILSKGNSEDPAKLFKDFMGRDPDPQALLARCGLA</sequence>
<protein>
    <recommendedName>
        <fullName evidence="8">oligopeptidase A</fullName>
        <ecNumber evidence="8">3.4.24.70</ecNumber>
    </recommendedName>
</protein>
<dbReference type="Proteomes" id="UP000622317">
    <property type="component" value="Unassembled WGS sequence"/>
</dbReference>
<dbReference type="Pfam" id="PF01432">
    <property type="entry name" value="Peptidase_M3"/>
    <property type="match status" value="1"/>
</dbReference>
<dbReference type="InterPro" id="IPR045090">
    <property type="entry name" value="Pept_M3A_M3B"/>
</dbReference>
<dbReference type="EMBL" id="JACYFG010000003">
    <property type="protein sequence ID" value="MBD5778239.1"/>
    <property type="molecule type" value="Genomic_DNA"/>
</dbReference>
<dbReference type="GO" id="GO:0046872">
    <property type="term" value="F:metal ion binding"/>
    <property type="evidence" value="ECO:0007669"/>
    <property type="project" value="UniProtKB-UniRule"/>
</dbReference>
<dbReference type="Gene3D" id="1.10.1370.40">
    <property type="match status" value="1"/>
</dbReference>
<dbReference type="InterPro" id="IPR024079">
    <property type="entry name" value="MetalloPept_cat_dom_sf"/>
</dbReference>
<reference evidence="12" key="1">
    <citation type="submission" date="2020-09" db="EMBL/GenBank/DDBJ databases">
        <title>Pelagicoccus enzymogenes sp. nov. with an EPS production, isolated from marine sediment.</title>
        <authorList>
            <person name="Feng X."/>
        </authorList>
    </citation>
    <scope>NUCLEOTIDE SEQUENCE</scope>
    <source>
        <strain evidence="12">NFK12</strain>
    </source>
</reference>
<name>A0A927F4H5_9BACT</name>
<comment type="caution">
    <text evidence="12">The sequence shown here is derived from an EMBL/GenBank/DDBJ whole genome shotgun (WGS) entry which is preliminary data.</text>
</comment>
<dbReference type="AlphaFoldDB" id="A0A927F4H5"/>